<sequence length="53" mass="6092">MQMVYGILVDLTHCKPSMPEQTSKEEPVREEGKLEAMARAFREAALQREEAQK</sequence>
<organism evidence="1 2">
    <name type="scientific">Dictyobacter arantiisoli</name>
    <dbReference type="NCBI Taxonomy" id="2014874"/>
    <lineage>
        <taxon>Bacteria</taxon>
        <taxon>Bacillati</taxon>
        <taxon>Chloroflexota</taxon>
        <taxon>Ktedonobacteria</taxon>
        <taxon>Ktedonobacterales</taxon>
        <taxon>Dictyobacteraceae</taxon>
        <taxon>Dictyobacter</taxon>
    </lineage>
</organism>
<accession>A0A5A5TKS3</accession>
<dbReference type="Proteomes" id="UP000322530">
    <property type="component" value="Unassembled WGS sequence"/>
</dbReference>
<proteinExistence type="predicted"/>
<reference evidence="1 2" key="1">
    <citation type="submission" date="2019-01" db="EMBL/GenBank/DDBJ databases">
        <title>Draft genome sequence of Dictyobacter sp. Uno17.</title>
        <authorList>
            <person name="Wang C.M."/>
            <person name="Zheng Y."/>
            <person name="Sakai Y."/>
            <person name="Abe K."/>
            <person name="Yokota A."/>
            <person name="Yabe S."/>
        </authorList>
    </citation>
    <scope>NUCLEOTIDE SEQUENCE [LARGE SCALE GENOMIC DNA]</scope>
    <source>
        <strain evidence="1 2">Uno17</strain>
    </source>
</reference>
<evidence type="ECO:0000313" key="2">
    <source>
        <dbReference type="Proteomes" id="UP000322530"/>
    </source>
</evidence>
<comment type="caution">
    <text evidence="1">The sequence shown here is derived from an EMBL/GenBank/DDBJ whole genome shotgun (WGS) entry which is preliminary data.</text>
</comment>
<gene>
    <name evidence="1" type="ORF">KDI_54460</name>
</gene>
<dbReference type="AlphaFoldDB" id="A0A5A5TKS3"/>
<protein>
    <submittedName>
        <fullName evidence="1">Uncharacterized protein</fullName>
    </submittedName>
</protein>
<name>A0A5A5TKS3_9CHLR</name>
<keyword evidence="2" id="KW-1185">Reference proteome</keyword>
<dbReference type="EMBL" id="BIXY01000163">
    <property type="protein sequence ID" value="GCF11882.1"/>
    <property type="molecule type" value="Genomic_DNA"/>
</dbReference>
<evidence type="ECO:0000313" key="1">
    <source>
        <dbReference type="EMBL" id="GCF11882.1"/>
    </source>
</evidence>